<comment type="caution">
    <text evidence="2">The sequence shown here is derived from an EMBL/GenBank/DDBJ whole genome shotgun (WGS) entry which is preliminary data.</text>
</comment>
<organism evidence="2 3">
    <name type="scientific">Lithospermum erythrorhizon</name>
    <name type="common">Purple gromwell</name>
    <name type="synonym">Lithospermum officinale var. erythrorhizon</name>
    <dbReference type="NCBI Taxonomy" id="34254"/>
    <lineage>
        <taxon>Eukaryota</taxon>
        <taxon>Viridiplantae</taxon>
        <taxon>Streptophyta</taxon>
        <taxon>Embryophyta</taxon>
        <taxon>Tracheophyta</taxon>
        <taxon>Spermatophyta</taxon>
        <taxon>Magnoliopsida</taxon>
        <taxon>eudicotyledons</taxon>
        <taxon>Gunneridae</taxon>
        <taxon>Pentapetalae</taxon>
        <taxon>asterids</taxon>
        <taxon>lamiids</taxon>
        <taxon>Boraginales</taxon>
        <taxon>Boraginaceae</taxon>
        <taxon>Boraginoideae</taxon>
        <taxon>Lithospermeae</taxon>
        <taxon>Lithospermum</taxon>
    </lineage>
</organism>
<evidence type="ECO:0000256" key="1">
    <source>
        <dbReference type="SAM" id="MobiDB-lite"/>
    </source>
</evidence>
<name>A0AAV3QP37_LITER</name>
<dbReference type="EMBL" id="BAABME010005171">
    <property type="protein sequence ID" value="GAA0164848.1"/>
    <property type="molecule type" value="Genomic_DNA"/>
</dbReference>
<feature type="compositionally biased region" description="Basic and acidic residues" evidence="1">
    <location>
        <begin position="29"/>
        <end position="48"/>
    </location>
</feature>
<proteinExistence type="predicted"/>
<sequence length="82" mass="8936">MVAEKKIGKGAKMLTKGQRHDSNGEEETKDGTFEQEGKKVQVKDKEKGGSCPSCDTYQIGGFLVMDDICPKANIYPTSGLRP</sequence>
<evidence type="ECO:0000313" key="3">
    <source>
        <dbReference type="Proteomes" id="UP001454036"/>
    </source>
</evidence>
<reference evidence="2 3" key="1">
    <citation type="submission" date="2024-01" db="EMBL/GenBank/DDBJ databases">
        <title>The complete chloroplast genome sequence of Lithospermum erythrorhizon: insights into the phylogenetic relationship among Boraginaceae species and the maternal lineages of purple gromwells.</title>
        <authorList>
            <person name="Okada T."/>
            <person name="Watanabe K."/>
        </authorList>
    </citation>
    <scope>NUCLEOTIDE SEQUENCE [LARGE SCALE GENOMIC DNA]</scope>
</reference>
<gene>
    <name evidence="2" type="ORF">LIER_20392</name>
</gene>
<keyword evidence="3" id="KW-1185">Reference proteome</keyword>
<feature type="region of interest" description="Disordered" evidence="1">
    <location>
        <begin position="1"/>
        <end position="50"/>
    </location>
</feature>
<accession>A0AAV3QP37</accession>
<dbReference type="Proteomes" id="UP001454036">
    <property type="component" value="Unassembled WGS sequence"/>
</dbReference>
<dbReference type="AlphaFoldDB" id="A0AAV3QP37"/>
<evidence type="ECO:0000313" key="2">
    <source>
        <dbReference type="EMBL" id="GAA0164848.1"/>
    </source>
</evidence>
<protein>
    <submittedName>
        <fullName evidence="2">Uncharacterized protein</fullName>
    </submittedName>
</protein>